<accession>A0ABV7D873</accession>
<evidence type="ECO:0000256" key="2">
    <source>
        <dbReference type="ARBA" id="ARBA00022723"/>
    </source>
</evidence>
<sequence length="305" mass="33243">MNSSYRLATAIHNNKQAVFVELDNTLYTLDHLLLEEDRKQLSYKSPADLMPLLENWGYWSIILPKRIEAAIPDTGTAISPNAVTFCAPVLSPKKLVCIGANYKDHIAEMNIPMLPDYPYSFFKPATTTLRGSGAKVSIPSVAKMVDWEAELAVVIGKHAKNVRAADALQYIAGYSNLNDLSARDWIAKRPPVGIDWVRHKGHDGFAPMGPYFLPAKFVPDPQNMSVKLSVNGAVKQLSNTGQMVFGVAEIIEHLSSIFTLEPGDIIATGTPAGVGHGRDPQEFLAAGDIVEMEVEGLGVLITEMA</sequence>
<keyword evidence="5" id="KW-1185">Reference proteome</keyword>
<dbReference type="InterPro" id="IPR036663">
    <property type="entry name" value="Fumarylacetoacetase_C_sf"/>
</dbReference>
<gene>
    <name evidence="4" type="ORF">ACFOKA_13250</name>
</gene>
<dbReference type="Pfam" id="PF01557">
    <property type="entry name" value="FAA_hydrolase"/>
    <property type="match status" value="1"/>
</dbReference>
<keyword evidence="4" id="KW-0378">Hydrolase</keyword>
<evidence type="ECO:0000313" key="5">
    <source>
        <dbReference type="Proteomes" id="UP001595444"/>
    </source>
</evidence>
<dbReference type="InterPro" id="IPR011234">
    <property type="entry name" value="Fumarylacetoacetase-like_C"/>
</dbReference>
<dbReference type="GO" id="GO:0016787">
    <property type="term" value="F:hydrolase activity"/>
    <property type="evidence" value="ECO:0007669"/>
    <property type="project" value="UniProtKB-KW"/>
</dbReference>
<protein>
    <submittedName>
        <fullName evidence="4">Fumarylacetoacetate hydrolase family protein</fullName>
    </submittedName>
</protein>
<evidence type="ECO:0000256" key="1">
    <source>
        <dbReference type="ARBA" id="ARBA00010211"/>
    </source>
</evidence>
<dbReference type="PANTHER" id="PTHR42796:SF4">
    <property type="entry name" value="FUMARYLACETOACETATE HYDROLASE DOMAIN-CONTAINING PROTEIN 2A"/>
    <property type="match status" value="1"/>
</dbReference>
<dbReference type="PANTHER" id="PTHR42796">
    <property type="entry name" value="FUMARYLACETOACETATE HYDROLASE DOMAIN-CONTAINING PROTEIN 2A-RELATED"/>
    <property type="match status" value="1"/>
</dbReference>
<organism evidence="4 5">
    <name type="scientific">Kordiimonas pumila</name>
    <dbReference type="NCBI Taxonomy" id="2161677"/>
    <lineage>
        <taxon>Bacteria</taxon>
        <taxon>Pseudomonadati</taxon>
        <taxon>Pseudomonadota</taxon>
        <taxon>Alphaproteobacteria</taxon>
        <taxon>Kordiimonadales</taxon>
        <taxon>Kordiimonadaceae</taxon>
        <taxon>Kordiimonas</taxon>
    </lineage>
</organism>
<evidence type="ECO:0000259" key="3">
    <source>
        <dbReference type="Pfam" id="PF01557"/>
    </source>
</evidence>
<comment type="caution">
    <text evidence="4">The sequence shown here is derived from an EMBL/GenBank/DDBJ whole genome shotgun (WGS) entry which is preliminary data.</text>
</comment>
<dbReference type="RefSeq" id="WP_194213488.1">
    <property type="nucleotide sequence ID" value="NZ_CP061205.1"/>
</dbReference>
<proteinExistence type="inferred from homology"/>
<dbReference type="SUPFAM" id="SSF56529">
    <property type="entry name" value="FAH"/>
    <property type="match status" value="1"/>
</dbReference>
<name>A0ABV7D873_9PROT</name>
<keyword evidence="2" id="KW-0479">Metal-binding</keyword>
<feature type="domain" description="Fumarylacetoacetase-like C-terminal" evidence="3">
    <location>
        <begin position="94"/>
        <end position="302"/>
    </location>
</feature>
<dbReference type="Gene3D" id="3.90.850.10">
    <property type="entry name" value="Fumarylacetoacetase-like, C-terminal domain"/>
    <property type="match status" value="1"/>
</dbReference>
<comment type="similarity">
    <text evidence="1">Belongs to the FAH family.</text>
</comment>
<dbReference type="Proteomes" id="UP001595444">
    <property type="component" value="Unassembled WGS sequence"/>
</dbReference>
<dbReference type="EMBL" id="JBHRSL010000010">
    <property type="protein sequence ID" value="MFC3052875.1"/>
    <property type="molecule type" value="Genomic_DNA"/>
</dbReference>
<evidence type="ECO:0000313" key="4">
    <source>
        <dbReference type="EMBL" id="MFC3052875.1"/>
    </source>
</evidence>
<reference evidence="5" key="1">
    <citation type="journal article" date="2019" name="Int. J. Syst. Evol. Microbiol.">
        <title>The Global Catalogue of Microorganisms (GCM) 10K type strain sequencing project: providing services to taxonomists for standard genome sequencing and annotation.</title>
        <authorList>
            <consortium name="The Broad Institute Genomics Platform"/>
            <consortium name="The Broad Institute Genome Sequencing Center for Infectious Disease"/>
            <person name="Wu L."/>
            <person name="Ma J."/>
        </authorList>
    </citation>
    <scope>NUCLEOTIDE SEQUENCE [LARGE SCALE GENOMIC DNA]</scope>
    <source>
        <strain evidence="5">KCTC 62164</strain>
    </source>
</reference>
<dbReference type="InterPro" id="IPR051121">
    <property type="entry name" value="FAH"/>
</dbReference>